<dbReference type="PANTHER" id="PTHR13243">
    <property type="entry name" value="HSPC111 PROTEIN-RELATED"/>
    <property type="match status" value="1"/>
</dbReference>
<keyword evidence="7" id="KW-1185">Reference proteome</keyword>
<accession>A0AAV1PUY1</accession>
<evidence type="ECO:0000313" key="7">
    <source>
        <dbReference type="Proteomes" id="UP001314229"/>
    </source>
</evidence>
<dbReference type="GO" id="GO:0005730">
    <property type="term" value="C:nucleolus"/>
    <property type="evidence" value="ECO:0007669"/>
    <property type="project" value="UniProtKB-SubCell"/>
</dbReference>
<dbReference type="InterPro" id="IPR019002">
    <property type="entry name" value="Ribosome_biogenesis_Nop16"/>
</dbReference>
<evidence type="ECO:0000256" key="2">
    <source>
        <dbReference type="ARBA" id="ARBA00008479"/>
    </source>
</evidence>
<sequence>MPKAKKSGKRKKFDYNQDRKKMKKQYIKKCNPRIENSHLRNAWDDKKSTARNLQAMGLAFDPNRALPIKKPRLLGGEGNTTKAPVCIVTKPYVLNQLEEEANRPEKDTKTLSSDLMEYAQYMIREHKDDFKAMARDEKNYYQDTPKQIKRKINEYKRCHSAHYDAFISSLAAPEPMAQ</sequence>
<evidence type="ECO:0000256" key="1">
    <source>
        <dbReference type="ARBA" id="ARBA00004604"/>
    </source>
</evidence>
<feature type="region of interest" description="Disordered" evidence="5">
    <location>
        <begin position="1"/>
        <end position="24"/>
    </location>
</feature>
<dbReference type="AlphaFoldDB" id="A0AAV1PUY1"/>
<protein>
    <recommendedName>
        <fullName evidence="3">Nucleolar protein 16</fullName>
    </recommendedName>
</protein>
<evidence type="ECO:0000256" key="4">
    <source>
        <dbReference type="ARBA" id="ARBA00023242"/>
    </source>
</evidence>
<comment type="caution">
    <text evidence="6">The sequence shown here is derived from an EMBL/GenBank/DDBJ whole genome shotgun (WGS) entry which is preliminary data.</text>
</comment>
<keyword evidence="4" id="KW-0539">Nucleus</keyword>
<reference evidence="6 7" key="1">
    <citation type="submission" date="2024-01" db="EMBL/GenBank/DDBJ databases">
        <authorList>
            <person name="Alioto T."/>
            <person name="Alioto T."/>
            <person name="Gomez Garrido J."/>
        </authorList>
    </citation>
    <scope>NUCLEOTIDE SEQUENCE [LARGE SCALE GENOMIC DNA]</scope>
</reference>
<dbReference type="EMBL" id="CAWUFR010000299">
    <property type="protein sequence ID" value="CAK6975429.1"/>
    <property type="molecule type" value="Genomic_DNA"/>
</dbReference>
<comment type="subcellular location">
    <subcellularLocation>
        <location evidence="1">Nucleus</location>
        <location evidence="1">Nucleolus</location>
    </subcellularLocation>
</comment>
<evidence type="ECO:0000256" key="3">
    <source>
        <dbReference type="ARBA" id="ARBA00015522"/>
    </source>
</evidence>
<dbReference type="Proteomes" id="UP001314229">
    <property type="component" value="Unassembled WGS sequence"/>
</dbReference>
<gene>
    <name evidence="6" type="ORF">FSCOSCO3_A025757</name>
</gene>
<comment type="similarity">
    <text evidence="2">Belongs to the NOP16 family.</text>
</comment>
<dbReference type="PANTHER" id="PTHR13243:SF1">
    <property type="entry name" value="NUCLEOLAR PROTEIN 16"/>
    <property type="match status" value="1"/>
</dbReference>
<evidence type="ECO:0000256" key="5">
    <source>
        <dbReference type="SAM" id="MobiDB-lite"/>
    </source>
</evidence>
<proteinExistence type="inferred from homology"/>
<feature type="compositionally biased region" description="Basic residues" evidence="5">
    <location>
        <begin position="1"/>
        <end position="12"/>
    </location>
</feature>
<name>A0AAV1PUY1_SCOSC</name>
<evidence type="ECO:0000313" key="6">
    <source>
        <dbReference type="EMBL" id="CAK6975429.1"/>
    </source>
</evidence>
<organism evidence="6 7">
    <name type="scientific">Scomber scombrus</name>
    <name type="common">Atlantic mackerel</name>
    <name type="synonym">Scomber vernalis</name>
    <dbReference type="NCBI Taxonomy" id="13677"/>
    <lineage>
        <taxon>Eukaryota</taxon>
        <taxon>Metazoa</taxon>
        <taxon>Chordata</taxon>
        <taxon>Craniata</taxon>
        <taxon>Vertebrata</taxon>
        <taxon>Euteleostomi</taxon>
        <taxon>Actinopterygii</taxon>
        <taxon>Neopterygii</taxon>
        <taxon>Teleostei</taxon>
        <taxon>Neoteleostei</taxon>
        <taxon>Acanthomorphata</taxon>
        <taxon>Pelagiaria</taxon>
        <taxon>Scombriformes</taxon>
        <taxon>Scombridae</taxon>
        <taxon>Scomber</taxon>
    </lineage>
</organism>
<dbReference type="Pfam" id="PF09420">
    <property type="entry name" value="Nop16"/>
    <property type="match status" value="1"/>
</dbReference>
<dbReference type="GO" id="GO:0042273">
    <property type="term" value="P:ribosomal large subunit biogenesis"/>
    <property type="evidence" value="ECO:0007669"/>
    <property type="project" value="TreeGrafter"/>
</dbReference>